<evidence type="ECO:0000259" key="10">
    <source>
        <dbReference type="Pfam" id="PF13844"/>
    </source>
</evidence>
<reference evidence="11 12" key="1">
    <citation type="submission" date="2023-06" db="EMBL/GenBank/DDBJ databases">
        <title>Roseiconus lacunae JC819 isolated from Gulf of Mannar region, Tamil Nadu.</title>
        <authorList>
            <person name="Pk S."/>
            <person name="Ch S."/>
            <person name="Ch V.R."/>
        </authorList>
    </citation>
    <scope>NUCLEOTIDE SEQUENCE [LARGE SCALE GENOMIC DNA]</scope>
    <source>
        <strain evidence="11 12">JC819</strain>
    </source>
</reference>
<keyword evidence="5" id="KW-0808">Transferase</keyword>
<dbReference type="Proteomes" id="UP001239462">
    <property type="component" value="Unassembled WGS sequence"/>
</dbReference>
<dbReference type="Pfam" id="PF07719">
    <property type="entry name" value="TPR_2"/>
    <property type="match status" value="1"/>
</dbReference>
<sequence>MSKNSSAKQRRRKLSKSTRAKDKSTQRYSDRQTNPTSQASGNLAGRIETALRYQRDGQLEAAKRIYCEVLAQDPTNADAWHLLGMTLYSGASYHEALECLQKARQFGEDRVDLIGHLALVHHALGQSAQAVKLMAAVVEADPTDAEALNNLGVLLLESGDAGQAQQCFEKAIELRPGYGQAIMNLANALSRLNRLHDAEPLYRELIRENPQAFDVMGNLGECLRRQGRWEEALEVLEKVVAGCPTDQVARLTHARTLSKLDRLEEAKSALETIVRDFPNCAKAYHYLGETLMKIGNVSAAEVQLEQSLRLSPDDPHTLCTMGFAHIAADRRADALECMAKAVRIDPTFSEADECLLYLMTGDPSINPQELYEAHVRWGKRHSSRHPKVNHANNRDPNRKLRIGYASADFREHAVAVFFEPLVRLRDKDRFETFCYYECGINDRVTQKLRSMADHWRQSLGYSDQQLNQQVIDDEIDILVDLSGHTSGNRLVAWSMKPAPIQISWLGYPNTSGVEAIDYTFSCDIMNPPDEPSYHTEQLLRIPGGSFSFRPPENAPELSPSPLLKKGHVTFGSFHRPFKVSSKTHDHWAAALHACPEATLIAFNTWFNDRTKHELRAALVDRGIESDRIEIRNTYRGDSYLSVYDEIDIGLDATPWAGGTTTMEALWMGIPVIAIYGNNRPSRGTAGIVHHLGYPDWVAHDEREYAEKVRSLASDQERLVQLRQTLREQTRRTIADEQRFVTEVEKAYRKIWNQWCASAPLHQAIVLPQQVTQPLVR</sequence>
<organism evidence="11 12">
    <name type="scientific">Roseiconus lacunae</name>
    <dbReference type="NCBI Taxonomy" id="2605694"/>
    <lineage>
        <taxon>Bacteria</taxon>
        <taxon>Pseudomonadati</taxon>
        <taxon>Planctomycetota</taxon>
        <taxon>Planctomycetia</taxon>
        <taxon>Pirellulales</taxon>
        <taxon>Pirellulaceae</taxon>
        <taxon>Roseiconus</taxon>
    </lineage>
</organism>
<dbReference type="RefSeq" id="WP_289162274.1">
    <property type="nucleotide sequence ID" value="NZ_JASZZN010000002.1"/>
</dbReference>
<dbReference type="InterPro" id="IPR013105">
    <property type="entry name" value="TPR_2"/>
</dbReference>
<dbReference type="Pfam" id="PF13432">
    <property type="entry name" value="TPR_16"/>
    <property type="match status" value="2"/>
</dbReference>
<dbReference type="Gene3D" id="3.40.50.2000">
    <property type="entry name" value="Glycogen Phosphorylase B"/>
    <property type="match status" value="1"/>
</dbReference>
<protein>
    <recommendedName>
        <fullName evidence="3">protein O-GlcNAc transferase</fullName>
        <ecNumber evidence="3">2.4.1.255</ecNumber>
    </recommendedName>
</protein>
<comment type="caution">
    <text evidence="11">The sequence shown here is derived from an EMBL/GenBank/DDBJ whole genome shotgun (WGS) entry which is preliminary data.</text>
</comment>
<dbReference type="PROSITE" id="PS50005">
    <property type="entry name" value="TPR"/>
    <property type="match status" value="5"/>
</dbReference>
<evidence type="ECO:0000256" key="1">
    <source>
        <dbReference type="ARBA" id="ARBA00004922"/>
    </source>
</evidence>
<feature type="compositionally biased region" description="Basic and acidic residues" evidence="9">
    <location>
        <begin position="19"/>
        <end position="30"/>
    </location>
</feature>
<dbReference type="InterPro" id="IPR019734">
    <property type="entry name" value="TPR_rpt"/>
</dbReference>
<evidence type="ECO:0000313" key="12">
    <source>
        <dbReference type="Proteomes" id="UP001239462"/>
    </source>
</evidence>
<feature type="repeat" description="TPR" evidence="8">
    <location>
        <begin position="145"/>
        <end position="178"/>
    </location>
</feature>
<dbReference type="SUPFAM" id="SSF48452">
    <property type="entry name" value="TPR-like"/>
    <property type="match status" value="2"/>
</dbReference>
<evidence type="ECO:0000256" key="6">
    <source>
        <dbReference type="ARBA" id="ARBA00022737"/>
    </source>
</evidence>
<dbReference type="Pfam" id="PF13844">
    <property type="entry name" value="Glyco_transf_41"/>
    <property type="match status" value="2"/>
</dbReference>
<keyword evidence="12" id="KW-1185">Reference proteome</keyword>
<name>A0ABT7PE74_9BACT</name>
<dbReference type="InterPro" id="IPR011990">
    <property type="entry name" value="TPR-like_helical_dom_sf"/>
</dbReference>
<evidence type="ECO:0000256" key="4">
    <source>
        <dbReference type="ARBA" id="ARBA00022676"/>
    </source>
</evidence>
<feature type="repeat" description="TPR" evidence="8">
    <location>
        <begin position="315"/>
        <end position="348"/>
    </location>
</feature>
<evidence type="ECO:0000256" key="9">
    <source>
        <dbReference type="SAM" id="MobiDB-lite"/>
    </source>
</evidence>
<dbReference type="InterPro" id="IPR029489">
    <property type="entry name" value="OGT/SEC/SPY_C"/>
</dbReference>
<dbReference type="InterPro" id="IPR051939">
    <property type="entry name" value="Glycosyltr_41/O-GlcNAc_trsf"/>
</dbReference>
<feature type="domain" description="O-GlcNAc transferase C-terminal" evidence="10">
    <location>
        <begin position="566"/>
        <end position="728"/>
    </location>
</feature>
<dbReference type="EMBL" id="JASZZN010000002">
    <property type="protein sequence ID" value="MDM4014584.1"/>
    <property type="molecule type" value="Genomic_DNA"/>
</dbReference>
<feature type="region of interest" description="Disordered" evidence="9">
    <location>
        <begin position="1"/>
        <end position="43"/>
    </location>
</feature>
<dbReference type="SMART" id="SM00028">
    <property type="entry name" value="TPR"/>
    <property type="match status" value="8"/>
</dbReference>
<dbReference type="EC" id="2.4.1.255" evidence="3"/>
<comment type="pathway">
    <text evidence="1">Protein modification; protein glycosylation.</text>
</comment>
<keyword evidence="4" id="KW-0328">Glycosyltransferase</keyword>
<dbReference type="PANTHER" id="PTHR44835">
    <property type="entry name" value="UDP-N-ACETYLGLUCOSAMINE--PEPTIDE N-ACETYLGLUCOSAMINYLTRANSFERASE SPINDLY-RELATED"/>
    <property type="match status" value="1"/>
</dbReference>
<evidence type="ECO:0000256" key="2">
    <source>
        <dbReference type="ARBA" id="ARBA00005386"/>
    </source>
</evidence>
<evidence type="ECO:0000256" key="5">
    <source>
        <dbReference type="ARBA" id="ARBA00022679"/>
    </source>
</evidence>
<feature type="compositionally biased region" description="Basic residues" evidence="9">
    <location>
        <begin position="8"/>
        <end position="18"/>
    </location>
</feature>
<gene>
    <name evidence="11" type="ORF">QTN89_04010</name>
</gene>
<feature type="domain" description="O-GlcNAc transferase C-terminal" evidence="10">
    <location>
        <begin position="387"/>
        <end position="542"/>
    </location>
</feature>
<dbReference type="PANTHER" id="PTHR44835:SF1">
    <property type="entry name" value="PROTEIN O-GLCNAC TRANSFERASE"/>
    <property type="match status" value="1"/>
</dbReference>
<evidence type="ECO:0000256" key="7">
    <source>
        <dbReference type="ARBA" id="ARBA00022803"/>
    </source>
</evidence>
<evidence type="ECO:0000256" key="3">
    <source>
        <dbReference type="ARBA" id="ARBA00011970"/>
    </source>
</evidence>
<keyword evidence="7 8" id="KW-0802">TPR repeat</keyword>
<evidence type="ECO:0000313" key="11">
    <source>
        <dbReference type="EMBL" id="MDM4014584.1"/>
    </source>
</evidence>
<comment type="similarity">
    <text evidence="2">Belongs to the glycosyltransferase 41 family. O-GlcNAc transferase subfamily.</text>
</comment>
<evidence type="ECO:0000256" key="8">
    <source>
        <dbReference type="PROSITE-ProRule" id="PRU00339"/>
    </source>
</evidence>
<dbReference type="PROSITE" id="PS50293">
    <property type="entry name" value="TPR_REGION"/>
    <property type="match status" value="1"/>
</dbReference>
<feature type="repeat" description="TPR" evidence="8">
    <location>
        <begin position="213"/>
        <end position="246"/>
    </location>
</feature>
<dbReference type="Gene3D" id="3.40.50.11380">
    <property type="match status" value="1"/>
</dbReference>
<accession>A0ABT7PE74</accession>
<proteinExistence type="inferred from homology"/>
<dbReference type="Gene3D" id="1.25.40.10">
    <property type="entry name" value="Tetratricopeptide repeat domain"/>
    <property type="match status" value="1"/>
</dbReference>
<feature type="repeat" description="TPR" evidence="8">
    <location>
        <begin position="77"/>
        <end position="110"/>
    </location>
</feature>
<feature type="repeat" description="TPR" evidence="8">
    <location>
        <begin position="281"/>
        <end position="314"/>
    </location>
</feature>
<feature type="compositionally biased region" description="Polar residues" evidence="9">
    <location>
        <begin position="31"/>
        <end position="41"/>
    </location>
</feature>
<dbReference type="SUPFAM" id="SSF53756">
    <property type="entry name" value="UDP-Glycosyltransferase/glycogen phosphorylase"/>
    <property type="match status" value="1"/>
</dbReference>
<keyword evidence="6" id="KW-0677">Repeat</keyword>